<feature type="domain" description="DUF6079" evidence="2">
    <location>
        <begin position="32"/>
        <end position="98"/>
    </location>
</feature>
<comment type="caution">
    <text evidence="5">The sequence shown here is derived from an EMBL/GenBank/DDBJ whole genome shotgun (WGS) entry which is preliminary data.</text>
</comment>
<dbReference type="Pfam" id="PF26382">
    <property type="entry name" value="BREX_PglY_6th"/>
    <property type="match status" value="1"/>
</dbReference>
<dbReference type="RefSeq" id="WP_051778415.1">
    <property type="nucleotide sequence ID" value="NZ_BSRX01000059.1"/>
</dbReference>
<evidence type="ECO:0008006" key="7">
    <source>
        <dbReference type="Google" id="ProtNLM"/>
    </source>
</evidence>
<gene>
    <name evidence="5" type="ORF">Kpho01_67910</name>
</gene>
<sequence length="1313" mass="144060">MSSTELFLRDVLDIPDAVLAGKFKVELSGGFEETQRLVDEYVVTDQLKEAFGKALTLVRSSVRDGSSNAAYLHGSFGSGKSHFMSVLHAVLNNEPAARSKPRLQEVIAEHDDWLRDRRFLMVPYHLVGAADLDSALLGGYVRAIRRLDPNAPTPPVYRADAMLDDARYNRSIEGDELFIRKLGDRAVGDSTAHPGAADEDDLVPLEEAEAPATGWTSDDLDRAFAAPQGDPLREALVSALLSGPMKSYARGASGDANAFIPLEDGLSVISRHAKSLGYDGIVLFLDELVLWLQARMSDQDFVKTEVGKLVKIIESGVADRPVPIISFVSRQRNLSQLVGEDVTGAEVKNLESQVGYLAQRFDVISLEDRNLPAIIKERVLKPRSPEMRAALDSAFADFEQANARVKDALLDSQGATQADWSDFRDVYPLTPALLNVLVALSGALQRERTGLKLLQDLLWRRREDMKVGQIIPLGDLWDVLSGGMGDAFTEKLRKEGEQANRFYDKVRLWMLERYQGEESPEFRATDRLVKTLLLAYLTPEVPALARLTARRLADLNHGSVKRTRTITDDKVALARLEELQGEFGGELRSDGGNDPVFALHLSDLDVEPLLDAVGEVDRVSARRVWIKEALWGAFGIKDTEGFVCEHEVVWRGTKRTAEFVFGNVRDAQEIPDDHFIPSVDGRVRFVFDYPFDVAGQYPSNDAARVRQLLRDERHHQPTVVWLPAHLSRQRAGQLGRLLKINYLLERERLDDLAVNYSSEDRIRMRHQLQAQRDNLTSQLTVTLAQLYGISRLDEANAGAPVGEDGHLLSMLPGHRPRLEAAAGFEGNMLRIADGVFQELYPKHPNFDPSGNRKAITPAELKTVLGWITKAMEDGSGRVELDRGQMAVVKKIVHPLELGEVHDGPLTLSTEWRRRIDQYAAQQQITGEYKVEDIRQWIAKLGWTGLDKQVSSLLIATYALLADRSWVYNGKPEPTAPPLQSIGAGHVLRAQEKPSEAEFATARERAAALFGVTGVPPVLFARNVAKLAAEVRAKAKEMEKYVDGVRSSLGKPQHAEALGLTDPRAPRLLAARHAADLVQRLTRHQDDTPLVKELAAVAYDITDEELGAALGSAKTVLDALDRTQWDLLESVREYTGRTDGIGDRAQRLIAEVQRAAHEDEFARRLAPVLDGIQPQALALIRDAARLAAVAAPVAPPAAPPLTPSAPQEAPTEAGQVSLTVHGQPPLPTSPEAPSTPAAPAGTTTPAASGDGVPRRSTRRVAARAGDTAFERALADLLGEIRQFAATNPDTEIEIGWKPADEPGTGGSASEGTAD</sequence>
<dbReference type="Proteomes" id="UP001165143">
    <property type="component" value="Unassembled WGS sequence"/>
</dbReference>
<dbReference type="Pfam" id="PF19557">
    <property type="entry name" value="DUF6079_1st"/>
    <property type="match status" value="1"/>
</dbReference>
<name>A0A9W6PPC5_9ACTN</name>
<feature type="compositionally biased region" description="Pro residues" evidence="1">
    <location>
        <begin position="1193"/>
        <end position="1202"/>
    </location>
</feature>
<protein>
    <recommendedName>
        <fullName evidence="7">PglY</fullName>
    </recommendedName>
</protein>
<dbReference type="EMBL" id="BSRX01000059">
    <property type="protein sequence ID" value="GLW58780.1"/>
    <property type="molecule type" value="Genomic_DNA"/>
</dbReference>
<accession>A0A9W6PPC5</accession>
<evidence type="ECO:0000259" key="3">
    <source>
        <dbReference type="Pfam" id="PF26381"/>
    </source>
</evidence>
<evidence type="ECO:0000259" key="2">
    <source>
        <dbReference type="Pfam" id="PF19557"/>
    </source>
</evidence>
<feature type="domain" description="ATPase PglY C-terminal" evidence="4">
    <location>
        <begin position="1002"/>
        <end position="1183"/>
    </location>
</feature>
<evidence type="ECO:0000259" key="4">
    <source>
        <dbReference type="Pfam" id="PF26382"/>
    </source>
</evidence>
<feature type="region of interest" description="Disordered" evidence="1">
    <location>
        <begin position="1288"/>
        <end position="1313"/>
    </location>
</feature>
<proteinExistence type="predicted"/>
<dbReference type="InterPro" id="IPR058747">
    <property type="entry name" value="PglY_C"/>
</dbReference>
<reference evidence="5" key="1">
    <citation type="submission" date="2023-02" db="EMBL/GenBank/DDBJ databases">
        <title>Kitasatospora phosalacinea NBRC 14362.</title>
        <authorList>
            <person name="Ichikawa N."/>
            <person name="Sato H."/>
            <person name="Tonouchi N."/>
        </authorList>
    </citation>
    <scope>NUCLEOTIDE SEQUENCE</scope>
    <source>
        <strain evidence="5">NBRC 14362</strain>
    </source>
</reference>
<evidence type="ECO:0000256" key="1">
    <source>
        <dbReference type="SAM" id="MobiDB-lite"/>
    </source>
</evidence>
<dbReference type="Pfam" id="PF26381">
    <property type="entry name" value="BREX_PglY_5th"/>
    <property type="match status" value="1"/>
</dbReference>
<evidence type="ECO:0000313" key="5">
    <source>
        <dbReference type="EMBL" id="GLW58780.1"/>
    </source>
</evidence>
<feature type="domain" description="ATPase PglY 5th" evidence="3">
    <location>
        <begin position="858"/>
        <end position="958"/>
    </location>
</feature>
<dbReference type="InterPro" id="IPR045725">
    <property type="entry name" value="DUF6079_N"/>
</dbReference>
<dbReference type="OrthoDB" id="3201900at2"/>
<feature type="region of interest" description="Disordered" evidence="1">
    <location>
        <begin position="1193"/>
        <end position="1262"/>
    </location>
</feature>
<evidence type="ECO:0000313" key="6">
    <source>
        <dbReference type="Proteomes" id="UP001165143"/>
    </source>
</evidence>
<organism evidence="5 6">
    <name type="scientific">Kitasatospora phosalacinea</name>
    <dbReference type="NCBI Taxonomy" id="2065"/>
    <lineage>
        <taxon>Bacteria</taxon>
        <taxon>Bacillati</taxon>
        <taxon>Actinomycetota</taxon>
        <taxon>Actinomycetes</taxon>
        <taxon>Kitasatosporales</taxon>
        <taxon>Streptomycetaceae</taxon>
        <taxon>Kitasatospora</taxon>
    </lineage>
</organism>
<feature type="compositionally biased region" description="Low complexity" evidence="1">
    <location>
        <begin position="1230"/>
        <end position="1247"/>
    </location>
</feature>
<dbReference type="InterPro" id="IPR058748">
    <property type="entry name" value="PglY_5th"/>
</dbReference>